<accession>L0K849</accession>
<dbReference type="KEGG" id="hhl:Halha_1511"/>
<keyword evidence="3" id="KW-1185">Reference proteome</keyword>
<dbReference type="Pfam" id="PF10942">
    <property type="entry name" value="DUF2619"/>
    <property type="match status" value="1"/>
</dbReference>
<dbReference type="HOGENOM" id="CLU_157752_0_1_9"/>
<reference evidence="3" key="1">
    <citation type="submission" date="2012-02" db="EMBL/GenBank/DDBJ databases">
        <title>The complete genome of Halobacteroides halobius DSM 5150.</title>
        <authorList>
            <person name="Lucas S."/>
            <person name="Copeland A."/>
            <person name="Lapidus A."/>
            <person name="Glavina del Rio T."/>
            <person name="Dalin E."/>
            <person name="Tice H."/>
            <person name="Bruce D."/>
            <person name="Goodwin L."/>
            <person name="Pitluck S."/>
            <person name="Peters L."/>
            <person name="Mikhailova N."/>
            <person name="Gu W."/>
            <person name="Kyrpides N."/>
            <person name="Mavromatis K."/>
            <person name="Ivanova N."/>
            <person name="Brettin T."/>
            <person name="Detter J.C."/>
            <person name="Han C."/>
            <person name="Larimer F."/>
            <person name="Land M."/>
            <person name="Hauser L."/>
            <person name="Markowitz V."/>
            <person name="Cheng J.-F."/>
            <person name="Hugenholtz P."/>
            <person name="Woyke T."/>
            <person name="Wu D."/>
            <person name="Tindall B."/>
            <person name="Pomrenke H."/>
            <person name="Brambilla E."/>
            <person name="Klenk H.-P."/>
            <person name="Eisen J.A."/>
        </authorList>
    </citation>
    <scope>NUCLEOTIDE SEQUENCE [LARGE SCALE GENOMIC DNA]</scope>
    <source>
        <strain evidence="3">ATCC 35273 / DSM 5150 / MD-1</strain>
    </source>
</reference>
<feature type="transmembrane region" description="Helical" evidence="1">
    <location>
        <begin position="12"/>
        <end position="33"/>
    </location>
</feature>
<dbReference type="OrthoDB" id="1726013at2"/>
<keyword evidence="1" id="KW-0812">Transmembrane</keyword>
<evidence type="ECO:0000313" key="2">
    <source>
        <dbReference type="EMBL" id="AGB41452.1"/>
    </source>
</evidence>
<evidence type="ECO:0008006" key="4">
    <source>
        <dbReference type="Google" id="ProtNLM"/>
    </source>
</evidence>
<dbReference type="STRING" id="748449.Halha_1511"/>
<dbReference type="eggNOG" id="ENOG5032Z8B">
    <property type="taxonomic scope" value="Bacteria"/>
</dbReference>
<name>L0K849_HALHC</name>
<dbReference type="RefSeq" id="WP_015327171.1">
    <property type="nucleotide sequence ID" value="NC_019978.1"/>
</dbReference>
<evidence type="ECO:0000256" key="1">
    <source>
        <dbReference type="SAM" id="Phobius"/>
    </source>
</evidence>
<keyword evidence="1" id="KW-1133">Transmembrane helix</keyword>
<sequence length="90" mass="9607">MFGIKDKIVLSMSAIRLISGMIELLAACLIFKFNSRIVAFEINSFLALVGPLVMVLATSVGLIGLADELSLLQMGVIVLGVILIFVGIKL</sequence>
<feature type="transmembrane region" description="Helical" evidence="1">
    <location>
        <begin position="45"/>
        <end position="65"/>
    </location>
</feature>
<organism evidence="2 3">
    <name type="scientific">Halobacteroides halobius (strain ATCC 35273 / DSM 5150 / MD-1)</name>
    <dbReference type="NCBI Taxonomy" id="748449"/>
    <lineage>
        <taxon>Bacteria</taxon>
        <taxon>Bacillati</taxon>
        <taxon>Bacillota</taxon>
        <taxon>Clostridia</taxon>
        <taxon>Halanaerobiales</taxon>
        <taxon>Halobacteroidaceae</taxon>
        <taxon>Halobacteroides</taxon>
    </lineage>
</organism>
<dbReference type="InterPro" id="IPR020390">
    <property type="entry name" value="Uncharacterised_YqhV"/>
</dbReference>
<dbReference type="Proteomes" id="UP000010880">
    <property type="component" value="Chromosome"/>
</dbReference>
<feature type="transmembrane region" description="Helical" evidence="1">
    <location>
        <begin position="71"/>
        <end position="88"/>
    </location>
</feature>
<dbReference type="AlphaFoldDB" id="L0K849"/>
<gene>
    <name evidence="2" type="ordered locus">Halha_1511</name>
</gene>
<protein>
    <recommendedName>
        <fullName evidence="4">DUF2619 domain-containing protein</fullName>
    </recommendedName>
</protein>
<dbReference type="EMBL" id="CP003359">
    <property type="protein sequence ID" value="AGB41452.1"/>
    <property type="molecule type" value="Genomic_DNA"/>
</dbReference>
<keyword evidence="1" id="KW-0472">Membrane</keyword>
<evidence type="ECO:0000313" key="3">
    <source>
        <dbReference type="Proteomes" id="UP000010880"/>
    </source>
</evidence>
<proteinExistence type="predicted"/>